<name>A0AAN7W749_9PEZI</name>
<gene>
    <name evidence="1" type="ORF">LTR97_005865</name>
</gene>
<comment type="caution">
    <text evidence="1">The sequence shown here is derived from an EMBL/GenBank/DDBJ whole genome shotgun (WGS) entry which is preliminary data.</text>
</comment>
<sequence>MAKKSLKLVEVQYQLTLFNSIIKKMSFIGGYDLESSTIPLAYADTFDLHGKPQPRSSRKERALSRKLKEILGSIKARCTRRRRNSTAGRTDSGVEEKSCRAEDLVAIHRGRAMGRDTKLSWYPGDDGAVSMAVREGYEAWWTLYGEDGSY</sequence>
<reference evidence="1" key="1">
    <citation type="submission" date="2023-08" db="EMBL/GenBank/DDBJ databases">
        <title>Black Yeasts Isolated from many extreme environments.</title>
        <authorList>
            <person name="Coleine C."/>
            <person name="Stajich J.E."/>
            <person name="Selbmann L."/>
        </authorList>
    </citation>
    <scope>NUCLEOTIDE SEQUENCE</scope>
    <source>
        <strain evidence="1">CCFEE 5810</strain>
    </source>
</reference>
<dbReference type="Proteomes" id="UP001310594">
    <property type="component" value="Unassembled WGS sequence"/>
</dbReference>
<organism evidence="1 2">
    <name type="scientific">Elasticomyces elasticus</name>
    <dbReference type="NCBI Taxonomy" id="574655"/>
    <lineage>
        <taxon>Eukaryota</taxon>
        <taxon>Fungi</taxon>
        <taxon>Dikarya</taxon>
        <taxon>Ascomycota</taxon>
        <taxon>Pezizomycotina</taxon>
        <taxon>Dothideomycetes</taxon>
        <taxon>Dothideomycetidae</taxon>
        <taxon>Mycosphaerellales</taxon>
        <taxon>Teratosphaeriaceae</taxon>
        <taxon>Elasticomyces</taxon>
    </lineage>
</organism>
<accession>A0AAN7W749</accession>
<proteinExistence type="predicted"/>
<evidence type="ECO:0000313" key="2">
    <source>
        <dbReference type="Proteomes" id="UP001310594"/>
    </source>
</evidence>
<dbReference type="AlphaFoldDB" id="A0AAN7W749"/>
<protein>
    <submittedName>
        <fullName evidence="1">Uncharacterized protein</fullName>
    </submittedName>
</protein>
<evidence type="ECO:0000313" key="1">
    <source>
        <dbReference type="EMBL" id="KAK5699734.1"/>
    </source>
</evidence>
<dbReference type="EMBL" id="JAVRQU010000008">
    <property type="protein sequence ID" value="KAK5699734.1"/>
    <property type="molecule type" value="Genomic_DNA"/>
</dbReference>